<evidence type="ECO:0000313" key="3">
    <source>
        <dbReference type="EMBL" id="OFC43589.1"/>
    </source>
</evidence>
<organism evidence="2 4">
    <name type="scientific">Acidithiobacillus caldus</name>
    <dbReference type="NCBI Taxonomy" id="33059"/>
    <lineage>
        <taxon>Bacteria</taxon>
        <taxon>Pseudomonadati</taxon>
        <taxon>Pseudomonadota</taxon>
        <taxon>Acidithiobacillia</taxon>
        <taxon>Acidithiobacillales</taxon>
        <taxon>Acidithiobacillaceae</taxon>
        <taxon>Acidithiobacillus</taxon>
    </lineage>
</organism>
<keyword evidence="1" id="KW-1133">Transmembrane helix</keyword>
<feature type="transmembrane region" description="Helical" evidence="1">
    <location>
        <begin position="110"/>
        <end position="127"/>
    </location>
</feature>
<dbReference type="Proteomes" id="UP000175707">
    <property type="component" value="Unassembled WGS sequence"/>
</dbReference>
<feature type="transmembrane region" description="Helical" evidence="1">
    <location>
        <begin position="43"/>
        <end position="64"/>
    </location>
</feature>
<dbReference type="RefSeq" id="WP_038472009.1">
    <property type="nucleotide sequence ID" value="NZ_CP133598.1"/>
</dbReference>
<gene>
    <name evidence="2" type="ORF">BAE27_09900</name>
    <name evidence="3" type="ORF">BAE30_14610</name>
</gene>
<name>A0A1E7YLJ3_9PROT</name>
<proteinExistence type="predicted"/>
<dbReference type="EMBL" id="LZYH01000975">
    <property type="protein sequence ID" value="OFC43589.1"/>
    <property type="molecule type" value="Genomic_DNA"/>
</dbReference>
<accession>A0A1E7YLJ3</accession>
<dbReference type="EMBL" id="LZYE01000253">
    <property type="protein sequence ID" value="OFC33364.1"/>
    <property type="molecule type" value="Genomic_DNA"/>
</dbReference>
<evidence type="ECO:0008006" key="6">
    <source>
        <dbReference type="Google" id="ProtNLM"/>
    </source>
</evidence>
<reference evidence="4 5" key="1">
    <citation type="submission" date="2016-06" db="EMBL/GenBank/DDBJ databases">
        <title>Gene turnover analysis identifies the evolutionary adaptation of the extremophile Acidithiobacillus caldus.</title>
        <authorList>
            <person name="Zhang X."/>
        </authorList>
    </citation>
    <scope>NUCLEOTIDE SEQUENCE [LARGE SCALE GENOMIC DNA]</scope>
    <source>
        <strain evidence="2 4">DX</strain>
        <strain evidence="3 5">S1</strain>
    </source>
</reference>
<protein>
    <recommendedName>
        <fullName evidence="6">Cytochrome b561 bacterial/Ni-hydrogenase domain-containing protein</fullName>
    </recommendedName>
</protein>
<keyword evidence="1" id="KW-0472">Membrane</keyword>
<keyword evidence="1" id="KW-0812">Transmembrane</keyword>
<evidence type="ECO:0000313" key="5">
    <source>
        <dbReference type="Proteomes" id="UP000175707"/>
    </source>
</evidence>
<feature type="transmembrane region" description="Helical" evidence="1">
    <location>
        <begin position="139"/>
        <end position="157"/>
    </location>
</feature>
<comment type="caution">
    <text evidence="2">The sequence shown here is derived from an EMBL/GenBank/DDBJ whole genome shotgun (WGS) entry which is preliminary data.</text>
</comment>
<evidence type="ECO:0000256" key="1">
    <source>
        <dbReference type="SAM" id="Phobius"/>
    </source>
</evidence>
<sequence>MNGGTWVSQRPLWAWLFLLGMVLTVTFQLISGFAFAMGVTAALSWHIADGLAASLFLLGEWTWLLGTKLGRVHLRRIFLLTEAYRDSFRRQLQGSDDAPLRDGLNAALEGWFLVAATVTVIFGIALWRGCGICLMAHRILAWILALLWLVHLALSVWDHWPSRSNKPRRTS</sequence>
<feature type="transmembrane region" description="Helical" evidence="1">
    <location>
        <begin position="12"/>
        <end position="36"/>
    </location>
</feature>
<evidence type="ECO:0000313" key="4">
    <source>
        <dbReference type="Proteomes" id="UP000175616"/>
    </source>
</evidence>
<dbReference type="Proteomes" id="UP000175616">
    <property type="component" value="Unassembled WGS sequence"/>
</dbReference>
<dbReference type="AlphaFoldDB" id="A0A1E7YLJ3"/>
<evidence type="ECO:0000313" key="2">
    <source>
        <dbReference type="EMBL" id="OFC33364.1"/>
    </source>
</evidence>